<dbReference type="STRING" id="1035707.SAMN05216552_105431"/>
<evidence type="ECO:0000313" key="5">
    <source>
        <dbReference type="EMBL" id="SFV16677.1"/>
    </source>
</evidence>
<dbReference type="InterPro" id="IPR045351">
    <property type="entry name" value="DUF6531"/>
</dbReference>
<dbReference type="Pfam" id="PF05593">
    <property type="entry name" value="RHS_repeat"/>
    <property type="match status" value="3"/>
</dbReference>
<feature type="domain" description="DUF4214" evidence="2">
    <location>
        <begin position="3736"/>
        <end position="3780"/>
    </location>
</feature>
<dbReference type="InterPro" id="IPR006530">
    <property type="entry name" value="YD"/>
</dbReference>
<evidence type="ECO:0000256" key="1">
    <source>
        <dbReference type="ARBA" id="ARBA00022737"/>
    </source>
</evidence>
<evidence type="ECO:0000259" key="2">
    <source>
        <dbReference type="Pfam" id="PF13946"/>
    </source>
</evidence>
<dbReference type="InterPro" id="IPR031325">
    <property type="entry name" value="RHS_repeat"/>
</dbReference>
<feature type="non-terminal residue" evidence="5">
    <location>
        <position position="4738"/>
    </location>
</feature>
<proteinExistence type="predicted"/>
<dbReference type="NCBIfam" id="TIGR01643">
    <property type="entry name" value="YD_repeat_2x"/>
    <property type="match status" value="10"/>
</dbReference>
<dbReference type="Pfam" id="PF25023">
    <property type="entry name" value="TEN_YD-shell"/>
    <property type="match status" value="1"/>
</dbReference>
<dbReference type="Gene3D" id="2.180.10.10">
    <property type="entry name" value="RHS repeat-associated core"/>
    <property type="match status" value="8"/>
</dbReference>
<dbReference type="PANTHER" id="PTHR32305">
    <property type="match status" value="1"/>
</dbReference>
<organism evidence="5 6">
    <name type="scientific">Pseudoduganella namucuonensis</name>
    <dbReference type="NCBI Taxonomy" id="1035707"/>
    <lineage>
        <taxon>Bacteria</taxon>
        <taxon>Pseudomonadati</taxon>
        <taxon>Pseudomonadota</taxon>
        <taxon>Betaproteobacteria</taxon>
        <taxon>Burkholderiales</taxon>
        <taxon>Oxalobacteraceae</taxon>
        <taxon>Telluria group</taxon>
        <taxon>Pseudoduganella</taxon>
    </lineage>
</organism>
<dbReference type="PANTHER" id="PTHR32305:SF15">
    <property type="entry name" value="PROTEIN RHSA-RELATED"/>
    <property type="match status" value="1"/>
</dbReference>
<evidence type="ECO:0000259" key="3">
    <source>
        <dbReference type="Pfam" id="PF20148"/>
    </source>
</evidence>
<sequence>MVAVVSGSGLGLFTGSASVLGQQGMFGNAVTGSGKEAAYVNVATGNLVVQHQDEFLASHGIDLNLTRTYNSLGNDGNGLGSNWRVGMTRQVTGLTGAANTAGSTVTLVDTDGSGSLYTYDAALGMYRGTDGGGAYRNLSLDAASQQWTWTSERRDQAGMRELYDGAQAGRITDAYDQDGNRVQYKYNASGTLDQVIDASGDILAFDYTNGNLSQVRTITSGGTLAIQVRYAYDALNRLETVTTDLSPEIHGIAGETPYVTTYTYRDTSNQIASIAQSDGTKVSFTYLLVRGAWRVATMIDGNAKITTFDTSIDGKTTVTDPYANKTVYSYDSKGQLLSVTAPATATASQVTTFTYDGNGNVTKILDARGQETAFDYDANGNRVLERDAMGNTVTRSYDLATNKLLTETRYLAADPDGAGAQAASQPLTTHFVYDASTTHLRFTVSPAGRVQEYRYDGAGLLRNALEYAGAAYSAGAPTLAALAAWAETSPVKNALINRSDYDYDRGLVKKTTSYAMLENQAVGAAVETNLVYDQHGQLRLSIDGKGNATSYAYDGLGRLLSTVDALGNSTTTIYEDLATGGKISTTQAGGLVTSTAFDRNGRAIQVTRADKAAPATVLSGARNVYDSAGRLVRSEYQDTLKSYHVYDAAGRQSGEIDLNGYLTEYFYNPNDQVTRTTRYATPVTAAAIATLFDAQDNAKQVLVSTLRPVADSADVSTWNLYDKAGRLTDNVDASGALTHYDYDGASRLVTVTLRATLVATASLAAVYVPVSFTQTVSAADRISRTLYDADGKLVGKLDPDGLLTENFYDGAGMLVKTVTYATAVADASRAAATVDLMRPAATAADLSQRFLYNSRHQQVGVIDGYNQLTETRYDAAGNVERRIRYATPVATPAGATIAKLGVTASAEDRAVSYTHTARNQLETETDQAGIVTRYAYDAEGNVVETSRQVGGAARAVKQRYDLQGRLTEELNAEGAGKLADAVTPAELDAIWRQYAIRHTYNKQGLRASTTAAGGARTLFYYDNVGRLTHTVNGNGEVAQQKYDAFGRAVKSIRYATPIDAAKLATLNGGQNEAAFNTIMATLSKPADHVEAYYYDNIGRLRYTLDGAGTVTGRTYNRYNQVDSTIVYGGILGAATVAAARGGGTTFATTDLATALAGTTGNQRTLNYYDAKGRLSYTVNAMGEVEGRTYDDLGQVGTTTQYAPRVNAALLKGLATEAATLGKADAGNRVQAYSYNPRGQVIDYRDALGNHTLTSYNNFGEAIRQVQLGTAGGTAEVAGADSARQTIYGADGRVLATIDNARVVTAFSYDAAGNVTERVTYGKPAAAGASAADIRAAIAAGTLSDIALDVRERQLYDVNGRASATLVLKQGAKDAQGAVSSTWSVVRQVYDRDGNPIERIGHAGTMNVAGASPTDAQVLAWLDAPANRTPRDTVQRMAYDKAGRLMATATALRFVKGSSAAEDAIEWSVERLQYDAFGNVSHRTVHEEPLRKLAPVGDELLAVAASVRDAVTRYAYDGANRVIATATALGLNALGTQQWAITRNDYDAAGNLTVNTRYANALVINEPPADLKTGVVADAARDRVTRNGYDAVNRLQLTVDASGAATSLVYDSRGNLVQTIEYVTKPGSLVVPAVNAADRGSRTLYDLNDRPVYTIDPMGAVTERSYDNFGNVTAVLRYETPFKPTTLAKLTATSTAATVANLIPEINGGRARAVYHAYGQDGRLRYSVDDDGSFKEFKYDTLGRVVGTLEFLEPLTGWDHSLQAIAPQAERQTQRGQALFASTEYDNMGNVVLTRDASGRTESFQYNAAGRITEHVSHGTLSTAGAPVADMLRDVRQRQVYDASGRPIATLVLKQGSKDAQGAISGDWSVVRQVYDADGNLVERIGHATAMKVAGTAPTDAQVLAWLDDPANRSERDSVQRMAYDKAGRLAVTATALRFVKGATSAEDATEWSVERLQYNSFGDVAIRTLHAETLRKLAPSAGELLALALPASFKDTVTRYAYDGKGRVSATASSLGLNADGKQQWAATRSDYDAFGNLTSTTRHATAWVVDNPPADLRTGVALDAARDRTTRHAYDTAGRRVLTIDATGAATAQVYDSRGNVAQTIEYYTKPSGVVAPAAHALDRVTRTVYDMSNQPVYTIDALGAVTERSYDIFGNVTTIVRYDKPLDAVAMASVKVTATEGDVNALLPWYFLERDRITRYAYDQSHNLRYTIDAEGYFKEIQYDALGRAVNTLEFPERLTGGDYSTYAISLQGHDQWQRNLARISSTEYDNMGNVRLVRDAMGATESFQYDALGRKTSYTNKAQHTWTYEYDQAGRLVQELTPRVAVYDGGLATTMGNWGVPKNLALKTRLEYDTLNNLVKRTEVGYDEAAAAEVDATRRATEYLYDALGRRTHTIQDSVSVYDPSREVLSTAGSVAALETHSGIRVTTVTYDTLGNAIANVDVGGAKSYKAYDKLGRVRYEVDANRNVTGYERDTFGAVTTLTRYATALVADPLTTELTNADLLKVKVTVKAAEDRTIRTAYDALGRTVKVSEPLAALYDQSTLGATSYITAGKVTDTVYNAFGEVRMVSVYGADAAGKQLTAAAVSRMYYNVSGRLVAEIAALSETATSRSGYLNTYEYDPAGNLKTRIEYSDALETWDDYTYGQPADNPAFDRKTGYTYDALNRRLTESKYGVTYTDNTDAATTVANATLTTSVTYDAAGNRVSVTDALKGATYTYYDALGRVTAVASAQSAAVAGITNADVPLTEYKRDLYGNAVLRIDYATGAQNVGAQGYTELSAAALRNSANRVTASSFDQYGRAIAVMDAEQYAQGRATTRSSYDRQGRVAKQWRVVTDSDGAKQTAFEIREYDALGRTVATVTPGNVNLIAGGDTPATRRTTGYNAFGEVVATAVVTGGAQTVLSTTTYDQAGNAWLSNAGDGVYRVTLFDAFGRASAQLVSTSANAEALKGVQKAADAVAMTDLMRTETRYDMLGRVVDTSLVGNTALQVLQREGMEWRVATQAGSQTNVDAMIVVGRADAATKVTAVKYRVKGAAAWLDAGAARLLTIDNYKVFLTTGLASNTYEYKAVTQSDTGVIADGDSGLLSITAETKLNKNVLVMGLYLLLLNRAPDPQGLNYWVGRANTGISMAQLAADFLAGTEGREHLGTDSRTIIKAVFRDALNRPESADPAYLADIEKWVAQMDKPGNRGQAIADLLNENQWQLQGRLDALLNYLVEKGGSDAATAERVLAQAKTDIDGAKKAGTEAAQLEQRRAGIVRLYIALFGSAPEGAALTTWTAAMQGGATLAAIADALLDTPEAQAAQWYPKTGLTAAQYNQTLITRVHQALLQRDPTAAELTQSQADIAQSTPGGFVAQFIEKIATYGGTDAAFLAARTLLFDRVAVGLTYAHTLQGNQGAEVSTAMIAAVTSAATAQAAAVAAVANANTVVLNAQNRATALDAAASAIPLEDMRMDVARLYTALLNRAPEKAGMEFWLGAMRTGNSLAQVAQGMINADQEAGLPAMSDADFITHLYRNVTGAAPTAAELANMMPKLAQGRGALTQDVIAWLRRDASAASEAQRSLFNNKAAVGVIYALDMAGEDTTVARDMLALVTASDLSAAVTLGLQSITPVVKANAMQFYTGATQAGPLLQAAVNTGGPLVTAGTALSTATIAIATANRPTANAVLRAARLYVGLLKRGQTGYPKLDIGGLTDRSRMLLAGESDAAVAQMLITSPEGALLYPPAEPWDRAAAEAFVATLYLQVLGREPDAAGLAYWTDLLPGPDYRGELAAGFIDAMLNSTVPDTEPGKAEELRLVGALHQRVSAALTTIVNEPTRVVADVVDATAKLNAANTAASAAITPIKTAATLMANPQAVDSRAALDVARLFTGVLNRGSGRSRALDMAGLAYWTGEYQAGYSLEDIADDMLDSDEGAALFAAAGSTRAFVEQIYQQVLGRAMTAADGTFWEDKIDLQGYTRGAVAVGIIDAAINNPEAPSAEMTREIAFEQAVASALLQIPGVLAMVPTSSVAGIGAIGTARTAIVTAEKNVVTTGLALEAAQALVATDQPAVITAATAKDAAVALLEAPERQELTELYVAFRKPLSYTLLKTQIAALHAGTTSMEKIAGSFLGSLPNRDALVKFLYSTVLLRTPDQAGYDYWMAYPESNFWALSYRFVLAAKQVEFGHPAYLRAAYFDEVTTAWNANQVEGEKIVTAYDTALATAQATIDGKISTATRNLNTAVASVQTAQDDLKKRIYALAVFMERTNATASTAERDARAKRELANTALALVSLDTGREVTTLAELSAAQIYATTLKTVVGQDATLSKAQGDYSRTRGDYTQAVQNLDAMPAAARHVLLLTQVYTMVLARAPNAAEILAADHALKHGKTMVELIDELFAANPTVYPAGMANSTFIIKLYANSTALSVPGPENTYWNGQLPYIGKAQMVLDLIDQLTHQTATAGTNAFNTKVRTALSGLPQLLIVAASSSTIATDTIAQTEALLRKEAVAADAAAAAKVSPLAAQARELTQLYTVIFGRTPDRAGLQYWMDRAAAGAALDVVAQDMLNSAEGKLAYPATLANRDFIVRLYSQGLDSAGVAEDITTYTNLLAVAGNTRGKVALKLITDLLAYSLGNPTRLAMRAAFMSRVGTALALSADLFKGHTKQSLAVLATTQLIAAKTSELSYLADGIKLGVDTTSVATRKTAAVNKLTLDRWGNLLSVADARDPNWKIRYTYNYDNRLIEQTVNALDGAATPP</sequence>
<accession>A0A1I7M478</accession>
<dbReference type="OrthoDB" id="8553452at2"/>
<dbReference type="EMBL" id="FPBO01000054">
    <property type="protein sequence ID" value="SFV16677.1"/>
    <property type="molecule type" value="Genomic_DNA"/>
</dbReference>
<dbReference type="Pfam" id="PF20148">
    <property type="entry name" value="DUF6531"/>
    <property type="match status" value="1"/>
</dbReference>
<protein>
    <submittedName>
        <fullName evidence="5">YD repeat-containing protein</fullName>
    </submittedName>
</protein>
<gene>
    <name evidence="5" type="ORF">SAMN05216552_105431</name>
</gene>
<dbReference type="InterPro" id="IPR050708">
    <property type="entry name" value="T6SS_VgrG/RHS"/>
</dbReference>
<feature type="domain" description="DUF6531" evidence="3">
    <location>
        <begin position="40"/>
        <end position="113"/>
    </location>
</feature>
<keyword evidence="6" id="KW-1185">Reference proteome</keyword>
<keyword evidence="1" id="KW-0677">Repeat</keyword>
<reference evidence="6" key="1">
    <citation type="submission" date="2016-10" db="EMBL/GenBank/DDBJ databases">
        <authorList>
            <person name="Varghese N."/>
            <person name="Submissions S."/>
        </authorList>
    </citation>
    <scope>NUCLEOTIDE SEQUENCE [LARGE SCALE GENOMIC DNA]</scope>
    <source>
        <strain evidence="6">CGMCC 1.11014</strain>
    </source>
</reference>
<dbReference type="InterPro" id="IPR056823">
    <property type="entry name" value="TEN-like_YD-shell"/>
</dbReference>
<dbReference type="Pfam" id="PF13946">
    <property type="entry name" value="DUF4214"/>
    <property type="match status" value="1"/>
</dbReference>
<dbReference type="Proteomes" id="UP000199391">
    <property type="component" value="Unassembled WGS sequence"/>
</dbReference>
<evidence type="ECO:0000259" key="4">
    <source>
        <dbReference type="Pfam" id="PF25023"/>
    </source>
</evidence>
<dbReference type="InterPro" id="IPR025282">
    <property type="entry name" value="DUF4214"/>
</dbReference>
<evidence type="ECO:0000313" key="6">
    <source>
        <dbReference type="Proteomes" id="UP000199391"/>
    </source>
</evidence>
<name>A0A1I7M478_9BURK</name>
<feature type="domain" description="Teneurin-like YD-shell" evidence="4">
    <location>
        <begin position="166"/>
        <end position="459"/>
    </location>
</feature>